<feature type="region of interest" description="Disordered" evidence="1">
    <location>
        <begin position="35"/>
        <end position="65"/>
    </location>
</feature>
<dbReference type="AlphaFoldDB" id="A0A9W7ZNQ0"/>
<dbReference type="OrthoDB" id="5537426at2759"/>
<organism evidence="2 3">
    <name type="scientific">Tieghemiomyces parasiticus</name>
    <dbReference type="NCBI Taxonomy" id="78921"/>
    <lineage>
        <taxon>Eukaryota</taxon>
        <taxon>Fungi</taxon>
        <taxon>Fungi incertae sedis</taxon>
        <taxon>Zoopagomycota</taxon>
        <taxon>Kickxellomycotina</taxon>
        <taxon>Dimargaritomycetes</taxon>
        <taxon>Dimargaritales</taxon>
        <taxon>Dimargaritaceae</taxon>
        <taxon>Tieghemiomyces</taxon>
    </lineage>
</organism>
<feature type="non-terminal residue" evidence="2">
    <location>
        <position position="1"/>
    </location>
</feature>
<evidence type="ECO:0000313" key="3">
    <source>
        <dbReference type="Proteomes" id="UP001150569"/>
    </source>
</evidence>
<keyword evidence="3" id="KW-1185">Reference proteome</keyword>
<evidence type="ECO:0000256" key="1">
    <source>
        <dbReference type="SAM" id="MobiDB-lite"/>
    </source>
</evidence>
<comment type="caution">
    <text evidence="2">The sequence shown here is derived from an EMBL/GenBank/DDBJ whole genome shotgun (WGS) entry which is preliminary data.</text>
</comment>
<gene>
    <name evidence="2" type="ORF">IWQ60_009583</name>
</gene>
<protein>
    <submittedName>
        <fullName evidence="2">Uncharacterized protein</fullName>
    </submittedName>
</protein>
<evidence type="ECO:0000313" key="2">
    <source>
        <dbReference type="EMBL" id="KAJ1912618.1"/>
    </source>
</evidence>
<dbReference type="EMBL" id="JANBPT010000817">
    <property type="protein sequence ID" value="KAJ1912618.1"/>
    <property type="molecule type" value="Genomic_DNA"/>
</dbReference>
<reference evidence="2" key="1">
    <citation type="submission" date="2022-07" db="EMBL/GenBank/DDBJ databases">
        <title>Phylogenomic reconstructions and comparative analyses of Kickxellomycotina fungi.</title>
        <authorList>
            <person name="Reynolds N.K."/>
            <person name="Stajich J.E."/>
            <person name="Barry K."/>
            <person name="Grigoriev I.V."/>
            <person name="Crous P."/>
            <person name="Smith M.E."/>
        </authorList>
    </citation>
    <scope>NUCLEOTIDE SEQUENCE</scope>
    <source>
        <strain evidence="2">RSA 861</strain>
    </source>
</reference>
<feature type="compositionally biased region" description="Basic and acidic residues" evidence="1">
    <location>
        <begin position="41"/>
        <end position="55"/>
    </location>
</feature>
<sequence length="135" mass="14570">MASESQTDLTRRILAEIDRKVNQVVTPTSLPTLKLPPLPAKAREAAGRVAGRGDDTATTTGQEASTSAARILELNVVEKKIVGLLKVASKIMELLATQDHEEALNDNLNATSIFSAHSGLKQLDADIQQYVRTLH</sequence>
<proteinExistence type="predicted"/>
<accession>A0A9W7ZNQ0</accession>
<dbReference type="Proteomes" id="UP001150569">
    <property type="component" value="Unassembled WGS sequence"/>
</dbReference>
<name>A0A9W7ZNQ0_9FUNG</name>